<evidence type="ECO:0000313" key="6">
    <source>
        <dbReference type="EMBL" id="KAK0172977.1"/>
    </source>
</evidence>
<feature type="chain" id="PRO_5041346369" description="Bee-milk protein" evidence="5">
    <location>
        <begin position="22"/>
        <end position="416"/>
    </location>
</feature>
<keyword evidence="4 5" id="KW-0732">Signal</keyword>
<name>A0AA39KTB8_9HYME</name>
<dbReference type="PANTHER" id="PTHR10009">
    <property type="entry name" value="PROTEIN YELLOW-RELATED"/>
    <property type="match status" value="1"/>
</dbReference>
<dbReference type="Pfam" id="PF03022">
    <property type="entry name" value="MRJP"/>
    <property type="match status" value="1"/>
</dbReference>
<reference evidence="6" key="1">
    <citation type="journal article" date="2023" name="bioRxiv">
        <title>Scaffold-level genome assemblies of two parasitoid biocontrol wasps reveal the parthenogenesis mechanism and an associated novel virus.</title>
        <authorList>
            <person name="Inwood S."/>
            <person name="Skelly J."/>
            <person name="Guhlin J."/>
            <person name="Harrop T."/>
            <person name="Goldson S."/>
            <person name="Dearden P."/>
        </authorList>
    </citation>
    <scope>NUCLEOTIDE SEQUENCE</scope>
    <source>
        <strain evidence="6">Irish</strain>
        <tissue evidence="6">Whole body</tissue>
    </source>
</reference>
<reference evidence="6" key="2">
    <citation type="submission" date="2023-03" db="EMBL/GenBank/DDBJ databases">
        <authorList>
            <person name="Inwood S.N."/>
            <person name="Skelly J.G."/>
            <person name="Guhlin J."/>
            <person name="Harrop T.W.R."/>
            <person name="Goldson S.G."/>
            <person name="Dearden P.K."/>
        </authorList>
    </citation>
    <scope>NUCLEOTIDE SEQUENCE</scope>
    <source>
        <strain evidence="6">Irish</strain>
        <tissue evidence="6">Whole body</tissue>
    </source>
</reference>
<dbReference type="PRINTS" id="PR01366">
    <property type="entry name" value="ROYALJELLY"/>
</dbReference>
<feature type="signal peptide" evidence="5">
    <location>
        <begin position="1"/>
        <end position="21"/>
    </location>
</feature>
<evidence type="ECO:0000256" key="4">
    <source>
        <dbReference type="ARBA" id="ARBA00022729"/>
    </source>
</evidence>
<dbReference type="FunFam" id="2.120.10.30:FF:000045">
    <property type="entry name" value="Blast:Protein yellow"/>
    <property type="match status" value="1"/>
</dbReference>
<keyword evidence="3" id="KW-0964">Secreted</keyword>
<dbReference type="EMBL" id="JAQQBS010000002">
    <property type="protein sequence ID" value="KAK0172977.1"/>
    <property type="molecule type" value="Genomic_DNA"/>
</dbReference>
<evidence type="ECO:0000256" key="1">
    <source>
        <dbReference type="ARBA" id="ARBA00004613"/>
    </source>
</evidence>
<dbReference type="InterPro" id="IPR011042">
    <property type="entry name" value="6-blade_b-propeller_TolB-like"/>
</dbReference>
<dbReference type="PANTHER" id="PTHR10009:SF19">
    <property type="entry name" value="RE55542P"/>
    <property type="match status" value="1"/>
</dbReference>
<comment type="caution">
    <text evidence="6">The sequence shown here is derived from an EMBL/GenBank/DDBJ whole genome shotgun (WGS) entry which is preliminary data.</text>
</comment>
<dbReference type="GO" id="GO:0005576">
    <property type="term" value="C:extracellular region"/>
    <property type="evidence" value="ECO:0007669"/>
    <property type="project" value="UniProtKB-SubCell"/>
</dbReference>
<accession>A0AA39KTB8</accession>
<evidence type="ECO:0000313" key="7">
    <source>
        <dbReference type="Proteomes" id="UP001168990"/>
    </source>
</evidence>
<proteinExistence type="inferred from homology"/>
<gene>
    <name evidence="6" type="ORF">PV328_006235</name>
</gene>
<dbReference type="Proteomes" id="UP001168990">
    <property type="component" value="Unassembled WGS sequence"/>
</dbReference>
<dbReference type="InterPro" id="IPR017996">
    <property type="entry name" value="MRJP/yellow-related"/>
</dbReference>
<organism evidence="6 7">
    <name type="scientific">Microctonus aethiopoides</name>
    <dbReference type="NCBI Taxonomy" id="144406"/>
    <lineage>
        <taxon>Eukaryota</taxon>
        <taxon>Metazoa</taxon>
        <taxon>Ecdysozoa</taxon>
        <taxon>Arthropoda</taxon>
        <taxon>Hexapoda</taxon>
        <taxon>Insecta</taxon>
        <taxon>Pterygota</taxon>
        <taxon>Neoptera</taxon>
        <taxon>Endopterygota</taxon>
        <taxon>Hymenoptera</taxon>
        <taxon>Apocrita</taxon>
        <taxon>Ichneumonoidea</taxon>
        <taxon>Braconidae</taxon>
        <taxon>Euphorinae</taxon>
        <taxon>Microctonus</taxon>
    </lineage>
</organism>
<evidence type="ECO:0000256" key="3">
    <source>
        <dbReference type="ARBA" id="ARBA00022525"/>
    </source>
</evidence>
<protein>
    <recommendedName>
        <fullName evidence="8">Bee-milk protein</fullName>
    </recommendedName>
</protein>
<evidence type="ECO:0008006" key="8">
    <source>
        <dbReference type="Google" id="ProtNLM"/>
    </source>
</evidence>
<dbReference type="SUPFAM" id="SSF101898">
    <property type="entry name" value="NHL repeat"/>
    <property type="match status" value="1"/>
</dbReference>
<comment type="subcellular location">
    <subcellularLocation>
        <location evidence="1">Secreted</location>
    </subcellularLocation>
</comment>
<dbReference type="AlphaFoldDB" id="A0AA39KTB8"/>
<sequence length="416" mass="47451">MQSVFIFIFLASANWIGSVQCEQLGIVAQWQLLDFAFPYDPSYLNKYRPENVVPTGIEAADHRIFIATPRLRAGVPATLSTIPRNLPSSNNPILEPYPSWEWHSAGRDDFNCSGLISVYRTRVDRCNRLWILDSGINTSIDDFRVVCPPKLMVFDLQSDQLIRRIIFPREVLRPNSLLTNLVIDETLARTCDDVFVYMTDTTGPGLLIFDGATDRSWRLLHKSMFPDPNYATYQIGSDTFELFDGIVGLSFSPKKGLLYYQPLATDRMYSVQTSALQSGPMPFGSQLPVTLVGKKSSQGLGLAVDYRDDTILFAPFTETAIASWNPDTNNQRIIAFSPEALQFVAELRWLPQENGKVWILSSRFQKFFNRQINPRDINIRILEIRDDSFELAHSPIISPYDRHFPLQHLYNNTLNH</sequence>
<dbReference type="Gene3D" id="2.120.10.30">
    <property type="entry name" value="TolB, C-terminal domain"/>
    <property type="match status" value="1"/>
</dbReference>
<keyword evidence="7" id="KW-1185">Reference proteome</keyword>
<evidence type="ECO:0000256" key="2">
    <source>
        <dbReference type="ARBA" id="ARBA00009127"/>
    </source>
</evidence>
<comment type="similarity">
    <text evidence="2">Belongs to the major royal jelly protein family.</text>
</comment>
<evidence type="ECO:0000256" key="5">
    <source>
        <dbReference type="SAM" id="SignalP"/>
    </source>
</evidence>